<reference evidence="1 2" key="1">
    <citation type="submission" date="2023-07" db="EMBL/GenBank/DDBJ databases">
        <title>Sorghum-associated microbial communities from plants grown in Nebraska, USA.</title>
        <authorList>
            <person name="Schachtman D."/>
        </authorList>
    </citation>
    <scope>NUCLEOTIDE SEQUENCE [LARGE SCALE GENOMIC DNA]</scope>
    <source>
        <strain evidence="1 2">BE240</strain>
    </source>
</reference>
<protein>
    <recommendedName>
        <fullName evidence="3">Hydroxyneurosporene synthase (CrtC)</fullName>
    </recommendedName>
</protein>
<evidence type="ECO:0000313" key="1">
    <source>
        <dbReference type="EMBL" id="MDR7093096.1"/>
    </source>
</evidence>
<accession>A0ABU1V6L0</accession>
<name>A0ABU1V6L0_9BURK</name>
<comment type="caution">
    <text evidence="1">The sequence shown here is derived from an EMBL/GenBank/DDBJ whole genome shotgun (WGS) entry which is preliminary data.</text>
</comment>
<dbReference type="SUPFAM" id="SSF159245">
    <property type="entry name" value="AttH-like"/>
    <property type="match status" value="1"/>
</dbReference>
<dbReference type="RefSeq" id="WP_204731858.1">
    <property type="nucleotide sequence ID" value="NZ_JAVDWE010000001.1"/>
</dbReference>
<dbReference type="Proteomes" id="UP001265550">
    <property type="component" value="Unassembled WGS sequence"/>
</dbReference>
<dbReference type="EMBL" id="JAVDWE010000001">
    <property type="protein sequence ID" value="MDR7093096.1"/>
    <property type="molecule type" value="Genomic_DNA"/>
</dbReference>
<evidence type="ECO:0008006" key="3">
    <source>
        <dbReference type="Google" id="ProtNLM"/>
    </source>
</evidence>
<keyword evidence="2" id="KW-1185">Reference proteome</keyword>
<organism evidence="1 2">
    <name type="scientific">Hydrogenophaga laconesensis</name>
    <dbReference type="NCBI Taxonomy" id="1805971"/>
    <lineage>
        <taxon>Bacteria</taxon>
        <taxon>Pseudomonadati</taxon>
        <taxon>Pseudomonadota</taxon>
        <taxon>Betaproteobacteria</taxon>
        <taxon>Burkholderiales</taxon>
        <taxon>Comamonadaceae</taxon>
        <taxon>Hydrogenophaga</taxon>
    </lineage>
</organism>
<proteinExistence type="predicted"/>
<evidence type="ECO:0000313" key="2">
    <source>
        <dbReference type="Proteomes" id="UP001265550"/>
    </source>
</evidence>
<gene>
    <name evidence="1" type="ORF">J2X09_000819</name>
</gene>
<sequence>MMSAQDDLIGHQAAAPFAERAGHGDPRFTERYWYTLHPIEGSVDGVPMIIDVGMGYYPNKGVMDVFAGITVGRRQHNFRASRALGAAPLEAGAGPLRIEVLEGMKRHRLTLKDNASGLSFELDFEASFPAAQEKQNFRERKGVIEEDMVRISQFGRWRGWFAIGGQRHQVTPSSWWGQRDHSWGIRSEMRTDEAAPPVQQHSNFFWTWSMFQFEDMGISIFLKEREPGKPHYLSASEFLRGADGQVTHREATAVTHELEWADDPLGQTISTGRFTLEFADGPPRTVRMDGMVARFYLKGGLYGGFKGWNHGDHKGDYHDEHDVWDLDDAATRARARTLGDHVVRATCEGRQGVGISEYGVADGYPRYPGPQKHPAL</sequence>